<evidence type="ECO:0000256" key="1">
    <source>
        <dbReference type="SAM" id="MobiDB-lite"/>
    </source>
</evidence>
<evidence type="ECO:0000313" key="2">
    <source>
        <dbReference type="EMBL" id="MDC0675306.1"/>
    </source>
</evidence>
<feature type="region of interest" description="Disordered" evidence="1">
    <location>
        <begin position="54"/>
        <end position="86"/>
    </location>
</feature>
<reference evidence="2 3" key="1">
    <citation type="submission" date="2022-11" db="EMBL/GenBank/DDBJ databases">
        <title>Minimal conservation of predation-associated metabolite biosynthetic gene clusters underscores biosynthetic potential of Myxococcota including descriptions for ten novel species: Archangium lansinium sp. nov., Myxococcus landrumus sp. nov., Nannocystis bai.</title>
        <authorList>
            <person name="Ahearne A."/>
            <person name="Stevens C."/>
            <person name="Dowd S."/>
        </authorList>
    </citation>
    <scope>NUCLEOTIDE SEQUENCE [LARGE SCALE GENOMIC DNA]</scope>
    <source>
        <strain evidence="2 3">NCELM</strain>
    </source>
</reference>
<evidence type="ECO:0000313" key="3">
    <source>
        <dbReference type="Proteomes" id="UP001217838"/>
    </source>
</evidence>
<sequence>MDARPGSRTRAPSGRARSRPRRLAGDAPRKLAQLRPEDGAPLWSFTFKGGRRRGAWCRSTPGRTRSPCSSRGSASSTGERLAGIVDGPEPELFLDAVWR</sequence>
<dbReference type="RefSeq" id="WP_272010262.1">
    <property type="nucleotide sequence ID" value="NZ_JAQNDN010000027.1"/>
</dbReference>
<dbReference type="EMBL" id="JAQNDN010000027">
    <property type="protein sequence ID" value="MDC0675306.1"/>
    <property type="molecule type" value="Genomic_DNA"/>
</dbReference>
<accession>A0ABT5BQV2</accession>
<feature type="compositionally biased region" description="Low complexity" evidence="1">
    <location>
        <begin position="66"/>
        <end position="76"/>
    </location>
</feature>
<feature type="region of interest" description="Disordered" evidence="1">
    <location>
        <begin position="1"/>
        <end position="38"/>
    </location>
</feature>
<feature type="compositionally biased region" description="Low complexity" evidence="1">
    <location>
        <begin position="1"/>
        <end position="15"/>
    </location>
</feature>
<comment type="caution">
    <text evidence="2">The sequence shown here is derived from an EMBL/GenBank/DDBJ whole genome shotgun (WGS) entry which is preliminary data.</text>
</comment>
<keyword evidence="3" id="KW-1185">Reference proteome</keyword>
<dbReference type="Proteomes" id="UP001217838">
    <property type="component" value="Unassembled WGS sequence"/>
</dbReference>
<protein>
    <submittedName>
        <fullName evidence="2">Uncharacterized protein</fullName>
    </submittedName>
</protein>
<name>A0ABT5BQV2_9BACT</name>
<gene>
    <name evidence="2" type="ORF">POL58_46620</name>
</gene>
<organism evidence="2 3">
    <name type="scientific">Nannocystis radixulma</name>
    <dbReference type="NCBI Taxonomy" id="2995305"/>
    <lineage>
        <taxon>Bacteria</taxon>
        <taxon>Pseudomonadati</taxon>
        <taxon>Myxococcota</taxon>
        <taxon>Polyangia</taxon>
        <taxon>Nannocystales</taxon>
        <taxon>Nannocystaceae</taxon>
        <taxon>Nannocystis</taxon>
    </lineage>
</organism>
<proteinExistence type="predicted"/>